<keyword evidence="9" id="KW-0418">Kinase</keyword>
<dbReference type="PANTHER" id="PTHR45453">
    <property type="entry name" value="PHOSPHATE REGULON SENSOR PROTEIN PHOR"/>
    <property type="match status" value="1"/>
</dbReference>
<evidence type="ECO:0000256" key="12">
    <source>
        <dbReference type="ARBA" id="ARBA00023012"/>
    </source>
</evidence>
<evidence type="ECO:0000256" key="10">
    <source>
        <dbReference type="ARBA" id="ARBA00022840"/>
    </source>
</evidence>
<dbReference type="RefSeq" id="WP_068726886.1">
    <property type="nucleotide sequence ID" value="NZ_LSKU01000001.1"/>
</dbReference>
<feature type="transmembrane region" description="Helical" evidence="14">
    <location>
        <begin position="181"/>
        <end position="200"/>
    </location>
</feature>
<reference evidence="18 19" key="1">
    <citation type="submission" date="2016-02" db="EMBL/GenBank/DDBJ databases">
        <title>Draft Genome for Tepidibacillus decaturensis nov. sp. Strain Z9, an Anaerobic, Moderately Thermophilic and Heterotrophic Bacterium from Deep Subsurface of the Illinois Basin, USA.</title>
        <authorList>
            <person name="Dong Y."/>
            <person name="Chang J.Y."/>
            <person name="Sanford R."/>
            <person name="Fouke B.W."/>
        </authorList>
    </citation>
    <scope>NUCLEOTIDE SEQUENCE [LARGE SCALE GENOMIC DNA]</scope>
    <source>
        <strain evidence="18 19">Z9</strain>
    </source>
</reference>
<dbReference type="Gene3D" id="1.10.287.130">
    <property type="match status" value="1"/>
</dbReference>
<evidence type="ECO:0000259" key="15">
    <source>
        <dbReference type="PROSITE" id="PS50109"/>
    </source>
</evidence>
<name>A0A135L7G2_9BACI</name>
<dbReference type="InterPro" id="IPR029151">
    <property type="entry name" value="Sensor-like_sf"/>
</dbReference>
<evidence type="ECO:0000313" key="19">
    <source>
        <dbReference type="Proteomes" id="UP000070352"/>
    </source>
</evidence>
<dbReference type="OrthoDB" id="9813151at2"/>
<dbReference type="NCBIfam" id="NF033092">
    <property type="entry name" value="HK_WalK"/>
    <property type="match status" value="1"/>
</dbReference>
<dbReference type="NCBIfam" id="TIGR00229">
    <property type="entry name" value="sensory_box"/>
    <property type="match status" value="1"/>
</dbReference>
<evidence type="ECO:0000256" key="6">
    <source>
        <dbReference type="ARBA" id="ARBA00022679"/>
    </source>
</evidence>
<keyword evidence="12" id="KW-0902">Two-component regulatory system</keyword>
<dbReference type="SUPFAM" id="SSF55874">
    <property type="entry name" value="ATPase domain of HSP90 chaperone/DNA topoisomerase II/histidine kinase"/>
    <property type="match status" value="1"/>
</dbReference>
<dbReference type="FunFam" id="3.30.565.10:FF:000006">
    <property type="entry name" value="Sensor histidine kinase WalK"/>
    <property type="match status" value="1"/>
</dbReference>
<dbReference type="EC" id="2.7.13.3" evidence="3"/>
<dbReference type="InterPro" id="IPR003661">
    <property type="entry name" value="HisK_dim/P_dom"/>
</dbReference>
<dbReference type="InterPro" id="IPR003594">
    <property type="entry name" value="HATPase_dom"/>
</dbReference>
<dbReference type="GO" id="GO:0004721">
    <property type="term" value="F:phosphoprotein phosphatase activity"/>
    <property type="evidence" value="ECO:0007669"/>
    <property type="project" value="TreeGrafter"/>
</dbReference>
<evidence type="ECO:0000256" key="9">
    <source>
        <dbReference type="ARBA" id="ARBA00022777"/>
    </source>
</evidence>
<evidence type="ECO:0000256" key="14">
    <source>
        <dbReference type="SAM" id="Phobius"/>
    </source>
</evidence>
<dbReference type="InterPro" id="IPR000014">
    <property type="entry name" value="PAS"/>
</dbReference>
<dbReference type="Gene3D" id="3.30.565.10">
    <property type="entry name" value="Histidine kinase-like ATPase, C-terminal domain"/>
    <property type="match status" value="1"/>
</dbReference>
<dbReference type="InterPro" id="IPR057640">
    <property type="entry name" value="Cache_WalK"/>
</dbReference>
<dbReference type="Pfam" id="PF00989">
    <property type="entry name" value="PAS"/>
    <property type="match status" value="1"/>
</dbReference>
<dbReference type="CDD" id="cd00082">
    <property type="entry name" value="HisKA"/>
    <property type="match status" value="1"/>
</dbReference>
<dbReference type="InterPro" id="IPR049814">
    <property type="entry name" value="Resp_reg_WalK"/>
</dbReference>
<feature type="transmembrane region" description="Helical" evidence="14">
    <location>
        <begin position="12"/>
        <end position="34"/>
    </location>
</feature>
<keyword evidence="10" id="KW-0067">ATP-binding</keyword>
<dbReference type="InterPro" id="IPR050351">
    <property type="entry name" value="BphY/WalK/GraS-like"/>
</dbReference>
<dbReference type="InterPro" id="IPR004358">
    <property type="entry name" value="Sig_transdc_His_kin-like_C"/>
</dbReference>
<dbReference type="SUPFAM" id="SSF103190">
    <property type="entry name" value="Sensory domain-like"/>
    <property type="match status" value="1"/>
</dbReference>
<organism evidence="18 19">
    <name type="scientific">Tepidibacillus decaturensis</name>
    <dbReference type="NCBI Taxonomy" id="1413211"/>
    <lineage>
        <taxon>Bacteria</taxon>
        <taxon>Bacillati</taxon>
        <taxon>Bacillota</taxon>
        <taxon>Bacilli</taxon>
        <taxon>Bacillales</taxon>
        <taxon>Bacillaceae</taxon>
        <taxon>Tepidibacillus</taxon>
    </lineage>
</organism>
<keyword evidence="8" id="KW-0547">Nucleotide-binding</keyword>
<dbReference type="GO" id="GO:0005524">
    <property type="term" value="F:ATP binding"/>
    <property type="evidence" value="ECO:0007669"/>
    <property type="project" value="UniProtKB-KW"/>
</dbReference>
<dbReference type="InterPro" id="IPR005467">
    <property type="entry name" value="His_kinase_dom"/>
</dbReference>
<dbReference type="SUPFAM" id="SSF47384">
    <property type="entry name" value="Homodimeric domain of signal transducing histidine kinase"/>
    <property type="match status" value="1"/>
</dbReference>
<evidence type="ECO:0000256" key="5">
    <source>
        <dbReference type="ARBA" id="ARBA00022553"/>
    </source>
</evidence>
<evidence type="ECO:0000256" key="4">
    <source>
        <dbReference type="ARBA" id="ARBA00022475"/>
    </source>
</evidence>
<feature type="domain" description="PAS" evidence="16">
    <location>
        <begin position="259"/>
        <end position="312"/>
    </location>
</feature>
<dbReference type="SMART" id="SM00387">
    <property type="entry name" value="HATPase_c"/>
    <property type="match status" value="1"/>
</dbReference>
<protein>
    <recommendedName>
        <fullName evidence="3">histidine kinase</fullName>
        <ecNumber evidence="3">2.7.13.3</ecNumber>
    </recommendedName>
</protein>
<evidence type="ECO:0000256" key="2">
    <source>
        <dbReference type="ARBA" id="ARBA00004651"/>
    </source>
</evidence>
<dbReference type="CDD" id="cd00075">
    <property type="entry name" value="HATPase"/>
    <property type="match status" value="1"/>
</dbReference>
<dbReference type="EMBL" id="LSKU01000001">
    <property type="protein sequence ID" value="KXG44763.1"/>
    <property type="molecule type" value="Genomic_DNA"/>
</dbReference>
<dbReference type="InterPro" id="IPR036097">
    <property type="entry name" value="HisK_dim/P_sf"/>
</dbReference>
<dbReference type="PANTHER" id="PTHR45453:SF1">
    <property type="entry name" value="PHOSPHATE REGULON SENSOR PROTEIN PHOR"/>
    <property type="match status" value="1"/>
</dbReference>
<evidence type="ECO:0000256" key="11">
    <source>
        <dbReference type="ARBA" id="ARBA00022989"/>
    </source>
</evidence>
<keyword evidence="5" id="KW-0597">Phosphoprotein</keyword>
<accession>A0A135L7G2</accession>
<dbReference type="PROSITE" id="PS50885">
    <property type="entry name" value="HAMP"/>
    <property type="match status" value="1"/>
</dbReference>
<dbReference type="SMART" id="SM00304">
    <property type="entry name" value="HAMP"/>
    <property type="match status" value="1"/>
</dbReference>
<comment type="catalytic activity">
    <reaction evidence="1">
        <text>ATP + protein L-histidine = ADP + protein N-phospho-L-histidine.</text>
        <dbReference type="EC" id="2.7.13.3"/>
    </reaction>
</comment>
<evidence type="ECO:0000256" key="1">
    <source>
        <dbReference type="ARBA" id="ARBA00000085"/>
    </source>
</evidence>
<dbReference type="InterPro" id="IPR036890">
    <property type="entry name" value="HATPase_C_sf"/>
</dbReference>
<evidence type="ECO:0000259" key="17">
    <source>
        <dbReference type="PROSITE" id="PS50885"/>
    </source>
</evidence>
<feature type="domain" description="HAMP" evidence="17">
    <location>
        <begin position="202"/>
        <end position="254"/>
    </location>
</feature>
<dbReference type="Proteomes" id="UP000070352">
    <property type="component" value="Unassembled WGS sequence"/>
</dbReference>
<keyword evidence="4" id="KW-1003">Cell membrane</keyword>
<keyword evidence="13 14" id="KW-0472">Membrane</keyword>
<sequence length="595" mass="67466">MKGWKFFQSIQWKLVVIYLLLILISMQIIGIYFIRSLESYYLDNFNETFATQGNLLAVNLERYLTEDGKTEAEKRADIDYLVDNLFALNGVDVSIIDSNGVILSSTEKVSPSIIGQKIYQTEVNRALLGTRDEAIRIDTKTGHRTKYLALPIKQGNNVLGAVFMKASIEGVYDTIYRISNILMTATLIALLFTAWLGFILSRTITKPIKDITTQAVSLTKGDFNQRVKIYGDDEIGRLADTFNKMAVRLKEAIDQNEEEKEKFASILSHMSDGVIATNAHGRIIVVNQRALEIIGFSESEVIEKQINQLFSLHSFPPAKEEESMIVDYEVENEHKALKMTFNKIHRINRGEIGMIIVLQDVTKEQKLEQIRKDFVANVSHELRTPLTTIKSYLEALEDGAVEDIELSHRFIKVASHETDRMIRLVSDLLHLSHLDDQQTKPNKTLVSVKEMIEDVIDRFSFQSKQRSIDLSSHLPEYLPTVELDRDQIDQVLDNLISNALKYTKEGGEIIVSARLKHHDLIIEVVDTGIGISKKHLSRLFERFYRVDKARSREMGGTGLGLAIAKEIVKAHDGDIMIESEVDKGTRVIVTIPVSK</sequence>
<keyword evidence="7 14" id="KW-0812">Transmembrane</keyword>
<dbReference type="FunFam" id="1.10.287.130:FF:000001">
    <property type="entry name" value="Two-component sensor histidine kinase"/>
    <property type="match status" value="1"/>
</dbReference>
<dbReference type="PROSITE" id="PS50112">
    <property type="entry name" value="PAS"/>
    <property type="match status" value="1"/>
</dbReference>
<dbReference type="CDD" id="cd06225">
    <property type="entry name" value="HAMP"/>
    <property type="match status" value="1"/>
</dbReference>
<evidence type="ECO:0000256" key="13">
    <source>
        <dbReference type="ARBA" id="ARBA00023136"/>
    </source>
</evidence>
<proteinExistence type="predicted"/>
<dbReference type="Pfam" id="PF02518">
    <property type="entry name" value="HATPase_c"/>
    <property type="match status" value="1"/>
</dbReference>
<dbReference type="SUPFAM" id="SSF55785">
    <property type="entry name" value="PYP-like sensor domain (PAS domain)"/>
    <property type="match status" value="1"/>
</dbReference>
<evidence type="ECO:0000256" key="7">
    <source>
        <dbReference type="ARBA" id="ARBA00022692"/>
    </source>
</evidence>
<dbReference type="AlphaFoldDB" id="A0A135L7G2"/>
<keyword evidence="11 14" id="KW-1133">Transmembrane helix</keyword>
<dbReference type="GO" id="GO:0005886">
    <property type="term" value="C:plasma membrane"/>
    <property type="evidence" value="ECO:0007669"/>
    <property type="project" value="UniProtKB-SubCell"/>
</dbReference>
<dbReference type="PRINTS" id="PR00344">
    <property type="entry name" value="BCTRLSENSOR"/>
</dbReference>
<dbReference type="Pfam" id="PF00672">
    <property type="entry name" value="HAMP"/>
    <property type="match status" value="1"/>
</dbReference>
<dbReference type="GO" id="GO:0016036">
    <property type="term" value="P:cellular response to phosphate starvation"/>
    <property type="evidence" value="ECO:0007669"/>
    <property type="project" value="TreeGrafter"/>
</dbReference>
<dbReference type="GO" id="GO:0006355">
    <property type="term" value="P:regulation of DNA-templated transcription"/>
    <property type="evidence" value="ECO:0007669"/>
    <property type="project" value="InterPro"/>
</dbReference>
<evidence type="ECO:0000313" key="18">
    <source>
        <dbReference type="EMBL" id="KXG44763.1"/>
    </source>
</evidence>
<keyword evidence="6" id="KW-0808">Transferase</keyword>
<dbReference type="STRING" id="1413211.U473_12550"/>
<dbReference type="SMART" id="SM00388">
    <property type="entry name" value="HisKA"/>
    <property type="match status" value="1"/>
</dbReference>
<dbReference type="Gene3D" id="3.30.450.20">
    <property type="entry name" value="PAS domain"/>
    <property type="match status" value="2"/>
</dbReference>
<dbReference type="InterPro" id="IPR003660">
    <property type="entry name" value="HAMP_dom"/>
</dbReference>
<dbReference type="Gene3D" id="1.10.8.500">
    <property type="entry name" value="HAMP domain in histidine kinase"/>
    <property type="match status" value="1"/>
</dbReference>
<dbReference type="SUPFAM" id="SSF158472">
    <property type="entry name" value="HAMP domain-like"/>
    <property type="match status" value="1"/>
</dbReference>
<dbReference type="InterPro" id="IPR013767">
    <property type="entry name" value="PAS_fold"/>
</dbReference>
<feature type="domain" description="Histidine kinase" evidence="15">
    <location>
        <begin position="377"/>
        <end position="595"/>
    </location>
</feature>
<evidence type="ECO:0000256" key="3">
    <source>
        <dbReference type="ARBA" id="ARBA00012438"/>
    </source>
</evidence>
<dbReference type="SMART" id="SM00091">
    <property type="entry name" value="PAS"/>
    <property type="match status" value="1"/>
</dbReference>
<gene>
    <name evidence="18" type="ORF">U473_12550</name>
</gene>
<keyword evidence="19" id="KW-1185">Reference proteome</keyword>
<dbReference type="InterPro" id="IPR035965">
    <property type="entry name" value="PAS-like_dom_sf"/>
</dbReference>
<dbReference type="PROSITE" id="PS50109">
    <property type="entry name" value="HIS_KIN"/>
    <property type="match status" value="1"/>
</dbReference>
<dbReference type="Pfam" id="PF23846">
    <property type="entry name" value="Cache_WalK"/>
    <property type="match status" value="1"/>
</dbReference>
<dbReference type="CDD" id="cd00130">
    <property type="entry name" value="PAS"/>
    <property type="match status" value="1"/>
</dbReference>
<comment type="caution">
    <text evidence="18">The sequence shown here is derived from an EMBL/GenBank/DDBJ whole genome shotgun (WGS) entry which is preliminary data.</text>
</comment>
<dbReference type="GO" id="GO:0000155">
    <property type="term" value="F:phosphorelay sensor kinase activity"/>
    <property type="evidence" value="ECO:0007669"/>
    <property type="project" value="InterPro"/>
</dbReference>
<comment type="subcellular location">
    <subcellularLocation>
        <location evidence="2">Cell membrane</location>
        <topology evidence="2">Multi-pass membrane protein</topology>
    </subcellularLocation>
</comment>
<evidence type="ECO:0000256" key="8">
    <source>
        <dbReference type="ARBA" id="ARBA00022741"/>
    </source>
</evidence>
<evidence type="ECO:0000259" key="16">
    <source>
        <dbReference type="PROSITE" id="PS50112"/>
    </source>
</evidence>
<dbReference type="Pfam" id="PF00512">
    <property type="entry name" value="HisKA"/>
    <property type="match status" value="1"/>
</dbReference>